<comment type="caution">
    <text evidence="2">The sequence shown here is derived from an EMBL/GenBank/DDBJ whole genome shotgun (WGS) entry which is preliminary data.</text>
</comment>
<sequence length="82" mass="9201">MNATHSTLCCLLLVLMLHADHASAAGMCFHSEPWVPFCNKWLCKSECKMEAKLLFTSATVKEHWCIKGGFKGKCHCLICNNK</sequence>
<evidence type="ECO:0008006" key="5">
    <source>
        <dbReference type="Google" id="ProtNLM"/>
    </source>
</evidence>
<feature type="signal peptide" evidence="1">
    <location>
        <begin position="1"/>
        <end position="24"/>
    </location>
</feature>
<accession>A0A5J9SHW9</accession>
<reference evidence="2 4" key="1">
    <citation type="journal article" date="2019" name="Sci. Rep.">
        <title>A high-quality genome of Eragrostis curvula grass provides insights into Poaceae evolution and supports new strategies to enhance forage quality.</title>
        <authorList>
            <person name="Carballo J."/>
            <person name="Santos B.A.C.M."/>
            <person name="Zappacosta D."/>
            <person name="Garbus I."/>
            <person name="Selva J.P."/>
            <person name="Gallo C.A."/>
            <person name="Diaz A."/>
            <person name="Albertini E."/>
            <person name="Caccamo M."/>
            <person name="Echenique V."/>
        </authorList>
    </citation>
    <scope>NUCLEOTIDE SEQUENCE [LARGE SCALE GENOMIC DNA]</scope>
    <source>
        <strain evidence="4">cv. Victoria</strain>
        <tissue evidence="2">Leaf</tissue>
    </source>
</reference>
<evidence type="ECO:0000313" key="2">
    <source>
        <dbReference type="EMBL" id="TVT98851.1"/>
    </source>
</evidence>
<evidence type="ECO:0000313" key="3">
    <source>
        <dbReference type="EMBL" id="TVU40823.1"/>
    </source>
</evidence>
<dbReference type="EMBL" id="RWGY01000797">
    <property type="protein sequence ID" value="TVT98851.1"/>
    <property type="molecule type" value="Genomic_DNA"/>
</dbReference>
<keyword evidence="1" id="KW-0732">Signal</keyword>
<evidence type="ECO:0000313" key="4">
    <source>
        <dbReference type="Proteomes" id="UP000324897"/>
    </source>
</evidence>
<evidence type="ECO:0000256" key="1">
    <source>
        <dbReference type="SAM" id="SignalP"/>
    </source>
</evidence>
<keyword evidence="4" id="KW-1185">Reference proteome</keyword>
<organism evidence="2 4">
    <name type="scientific">Eragrostis curvula</name>
    <name type="common">weeping love grass</name>
    <dbReference type="NCBI Taxonomy" id="38414"/>
    <lineage>
        <taxon>Eukaryota</taxon>
        <taxon>Viridiplantae</taxon>
        <taxon>Streptophyta</taxon>
        <taxon>Embryophyta</taxon>
        <taxon>Tracheophyta</taxon>
        <taxon>Spermatophyta</taxon>
        <taxon>Magnoliopsida</taxon>
        <taxon>Liliopsida</taxon>
        <taxon>Poales</taxon>
        <taxon>Poaceae</taxon>
        <taxon>PACMAD clade</taxon>
        <taxon>Chloridoideae</taxon>
        <taxon>Eragrostideae</taxon>
        <taxon>Eragrostidinae</taxon>
        <taxon>Eragrostis</taxon>
    </lineage>
</organism>
<dbReference type="Proteomes" id="UP000324897">
    <property type="component" value="Chromosome 4"/>
</dbReference>
<dbReference type="EMBL" id="RWGY01000007">
    <property type="protein sequence ID" value="TVU40823.1"/>
    <property type="molecule type" value="Genomic_DNA"/>
</dbReference>
<proteinExistence type="predicted"/>
<feature type="chain" id="PRO_5044097396" description="Knottin scorpion toxin-like domain-containing protein" evidence="1">
    <location>
        <begin position="25"/>
        <end position="82"/>
    </location>
</feature>
<dbReference type="AlphaFoldDB" id="A0A5J9SHW9"/>
<protein>
    <recommendedName>
        <fullName evidence="5">Knottin scorpion toxin-like domain-containing protein</fullName>
    </recommendedName>
</protein>
<dbReference type="Gramene" id="TVT98851">
    <property type="protein sequence ID" value="TVT98851"/>
    <property type="gene ID" value="EJB05_55816"/>
</dbReference>
<name>A0A5J9SHW9_9POAL</name>
<dbReference type="Gramene" id="TVU40823">
    <property type="protein sequence ID" value="TVU40823"/>
    <property type="gene ID" value="EJB05_14302"/>
</dbReference>
<gene>
    <name evidence="3" type="ORF">EJB05_14302</name>
    <name evidence="2" type="ORF">EJB05_55816</name>
</gene>